<accession>A0A9P0FB82</accession>
<sequence length="519" mass="59817">MTCSGIVWYITVSFVVVLQVNALQNTDILPPYTEKEISAKRKVRGLVNFETTRDVITEVYAQPSPESIIDFIDIPGVEPLFNLGFQKCCKNSEVFNWNLTCVEIEEKKYEYGWFPKQYVRDQNIQQALYDLSSVYIDSNEKPKCQRGETIQVAWRARNDYGNKYYIRYKDGNLIEFDGEHVLASYNKTSFCLDAVSDKESYFMALICPCKEAVCLKKCCPPGQSYDVKKRRCIHSNILNGIIKLFQPTFYLPENRTVRPAYHIVSVEENVLPQCKTPLNIELKGLFQANGKAQINEKGDVVLDKDDALYRLTANQRYQSRKPEILGELSVNKCPEVNKPEKSNDVIEDDEEKDPTFQCKPVDIKLKIDKVNKLLTEIGEPPIKIKRVSSDIECQKVLTNVVRKFTDNINNINNEIDPKELLLNNFKSAFNNKTSRADKIQVLTTLPTDWSIKMIRREFKVSKRMVITAKKMRQERGFASQPKMKKGKSLNNETLDRIEAFYLSDDVSRVMPGMKDYVSN</sequence>
<dbReference type="OrthoDB" id="6761267at2759"/>
<feature type="chain" id="PRO_5040464739" evidence="1">
    <location>
        <begin position="23"/>
        <end position="519"/>
    </location>
</feature>
<organism evidence="2 3">
    <name type="scientific">Brassicogethes aeneus</name>
    <name type="common">Rape pollen beetle</name>
    <name type="synonym">Meligethes aeneus</name>
    <dbReference type="NCBI Taxonomy" id="1431903"/>
    <lineage>
        <taxon>Eukaryota</taxon>
        <taxon>Metazoa</taxon>
        <taxon>Ecdysozoa</taxon>
        <taxon>Arthropoda</taxon>
        <taxon>Hexapoda</taxon>
        <taxon>Insecta</taxon>
        <taxon>Pterygota</taxon>
        <taxon>Neoptera</taxon>
        <taxon>Endopterygota</taxon>
        <taxon>Coleoptera</taxon>
        <taxon>Polyphaga</taxon>
        <taxon>Cucujiformia</taxon>
        <taxon>Nitidulidae</taxon>
        <taxon>Meligethinae</taxon>
        <taxon>Brassicogethes</taxon>
    </lineage>
</organism>
<dbReference type="Proteomes" id="UP001154078">
    <property type="component" value="Chromosome 1"/>
</dbReference>
<protein>
    <submittedName>
        <fullName evidence="2">Uncharacterized protein</fullName>
    </submittedName>
</protein>
<evidence type="ECO:0000313" key="3">
    <source>
        <dbReference type="Proteomes" id="UP001154078"/>
    </source>
</evidence>
<gene>
    <name evidence="2" type="ORF">MELIAE_LOCUS93</name>
</gene>
<keyword evidence="1" id="KW-0732">Signal</keyword>
<feature type="signal peptide" evidence="1">
    <location>
        <begin position="1"/>
        <end position="22"/>
    </location>
</feature>
<name>A0A9P0FB82_BRAAE</name>
<evidence type="ECO:0000313" key="2">
    <source>
        <dbReference type="EMBL" id="CAH0545763.1"/>
    </source>
</evidence>
<keyword evidence="3" id="KW-1185">Reference proteome</keyword>
<reference evidence="2" key="1">
    <citation type="submission" date="2021-12" db="EMBL/GenBank/DDBJ databases">
        <authorList>
            <person name="King R."/>
        </authorList>
    </citation>
    <scope>NUCLEOTIDE SEQUENCE</scope>
</reference>
<proteinExistence type="predicted"/>
<dbReference type="EMBL" id="OV121132">
    <property type="protein sequence ID" value="CAH0545763.1"/>
    <property type="molecule type" value="Genomic_DNA"/>
</dbReference>
<dbReference type="AlphaFoldDB" id="A0A9P0FB82"/>
<evidence type="ECO:0000256" key="1">
    <source>
        <dbReference type="SAM" id="SignalP"/>
    </source>
</evidence>